<feature type="region of interest" description="Disordered" evidence="1">
    <location>
        <begin position="1"/>
        <end position="53"/>
    </location>
</feature>
<reference evidence="2 3" key="1">
    <citation type="journal article" date="2020" name="Phytopathology">
        <title>Genome Sequence Resources of Colletotrichum truncatum, C. plurivorum, C. musicola, and C. sojae: Four Species Pathogenic to Soybean (Glycine max).</title>
        <authorList>
            <person name="Rogerio F."/>
            <person name="Boufleur T.R."/>
            <person name="Ciampi-Guillardi M."/>
            <person name="Sukno S.A."/>
            <person name="Thon M.R."/>
            <person name="Massola Junior N.S."/>
            <person name="Baroncelli R."/>
        </authorList>
    </citation>
    <scope>NUCLEOTIDE SEQUENCE [LARGE SCALE GENOMIC DNA]</scope>
    <source>
        <strain evidence="2 3">LFN0009</strain>
    </source>
</reference>
<name>A0A8H6MWM6_9PEZI</name>
<protein>
    <submittedName>
        <fullName evidence="2">Uncharacterized protein</fullName>
    </submittedName>
</protein>
<evidence type="ECO:0000256" key="1">
    <source>
        <dbReference type="SAM" id="MobiDB-lite"/>
    </source>
</evidence>
<dbReference type="EMBL" id="WIGN01000071">
    <property type="protein sequence ID" value="KAF6811727.1"/>
    <property type="molecule type" value="Genomic_DNA"/>
</dbReference>
<comment type="caution">
    <text evidence="2">The sequence shown here is derived from an EMBL/GenBank/DDBJ whole genome shotgun (WGS) entry which is preliminary data.</text>
</comment>
<gene>
    <name evidence="2" type="ORF">CSOJ01_05584</name>
</gene>
<dbReference type="AlphaFoldDB" id="A0A8H6MWM6"/>
<evidence type="ECO:0000313" key="3">
    <source>
        <dbReference type="Proteomes" id="UP000652219"/>
    </source>
</evidence>
<sequence length="261" mass="29326">MAADDIINKKRPISPDGGNKDSENNGITNKKQRTISPAPKPPPEALGSEDSDVPRGPAVIWTAFLSILNIENPTSDGAPKTPVDVLATLLEETFLNYLTIERSQGMVFRFNEKGDKVHIPLHDGYIPAPLNQQGSILIGQQDRTRIFEESQWQHKPDEPIATLVEMERQGFLPDAPRDTWSRVMSGGLENVFKLQPFDITFPLDLNLPYYLHHGPFWRVHDSYIDTALNVKHIIVSQPDEQPVIRVQLSPGRLPTVRNMQA</sequence>
<evidence type="ECO:0000313" key="2">
    <source>
        <dbReference type="EMBL" id="KAF6811727.1"/>
    </source>
</evidence>
<accession>A0A8H6MWM6</accession>
<organism evidence="2 3">
    <name type="scientific">Colletotrichum sojae</name>
    <dbReference type="NCBI Taxonomy" id="2175907"/>
    <lineage>
        <taxon>Eukaryota</taxon>
        <taxon>Fungi</taxon>
        <taxon>Dikarya</taxon>
        <taxon>Ascomycota</taxon>
        <taxon>Pezizomycotina</taxon>
        <taxon>Sordariomycetes</taxon>
        <taxon>Hypocreomycetidae</taxon>
        <taxon>Glomerellales</taxon>
        <taxon>Glomerellaceae</taxon>
        <taxon>Colletotrichum</taxon>
        <taxon>Colletotrichum orchidearum species complex</taxon>
    </lineage>
</organism>
<keyword evidence="3" id="KW-1185">Reference proteome</keyword>
<dbReference type="Proteomes" id="UP000652219">
    <property type="component" value="Unassembled WGS sequence"/>
</dbReference>
<proteinExistence type="predicted"/>